<dbReference type="Proteomes" id="UP000598820">
    <property type="component" value="Unassembled WGS sequence"/>
</dbReference>
<dbReference type="InterPro" id="IPR052893">
    <property type="entry name" value="TCS_response_regulator"/>
</dbReference>
<dbReference type="SUPFAM" id="SSF52172">
    <property type="entry name" value="CheY-like"/>
    <property type="match status" value="1"/>
</dbReference>
<evidence type="ECO:0000313" key="4">
    <source>
        <dbReference type="Proteomes" id="UP000598820"/>
    </source>
</evidence>
<dbReference type="InterPro" id="IPR001789">
    <property type="entry name" value="Sig_transdc_resp-reg_receiver"/>
</dbReference>
<dbReference type="PROSITE" id="PS50110">
    <property type="entry name" value="RESPONSE_REGULATORY"/>
    <property type="match status" value="1"/>
</dbReference>
<dbReference type="Pfam" id="PF00072">
    <property type="entry name" value="Response_reg"/>
    <property type="match status" value="1"/>
</dbReference>
<dbReference type="AlphaFoldDB" id="A0A926XSE6"/>
<keyword evidence="4" id="KW-1185">Reference proteome</keyword>
<gene>
    <name evidence="3" type="ORF">IC229_00030</name>
</gene>
<evidence type="ECO:0000313" key="3">
    <source>
        <dbReference type="EMBL" id="MBD2699004.1"/>
    </source>
</evidence>
<name>A0A926XSE6_9BACT</name>
<dbReference type="EMBL" id="JACWZY010000001">
    <property type="protein sequence ID" value="MBD2699004.1"/>
    <property type="molecule type" value="Genomic_DNA"/>
</dbReference>
<dbReference type="InterPro" id="IPR011006">
    <property type="entry name" value="CheY-like_superfamily"/>
</dbReference>
<feature type="modified residue" description="4-aspartylphosphate" evidence="1">
    <location>
        <position position="69"/>
    </location>
</feature>
<comment type="caution">
    <text evidence="3">The sequence shown here is derived from an EMBL/GenBank/DDBJ whole genome shotgun (WGS) entry which is preliminary data.</text>
</comment>
<feature type="domain" description="Response regulatory" evidence="2">
    <location>
        <begin position="16"/>
        <end position="136"/>
    </location>
</feature>
<keyword evidence="1" id="KW-0597">Phosphoprotein</keyword>
<sequence>MAFHYSTGTLPLTPPSVWIVDDDEDDRLFLRSAFEDMTNPVSVLTLNDGDQLLPKLANSAELPQLILLDINMTRQDGFETLAQLRNSPKFASLPVVMLTTSSDNSDRQRSMALGADQCLTKPASYKQLVGLVKGLTEQWALA</sequence>
<dbReference type="GO" id="GO:0000160">
    <property type="term" value="P:phosphorelay signal transduction system"/>
    <property type="evidence" value="ECO:0007669"/>
    <property type="project" value="InterPro"/>
</dbReference>
<dbReference type="Gene3D" id="3.40.50.2300">
    <property type="match status" value="1"/>
</dbReference>
<evidence type="ECO:0000259" key="2">
    <source>
        <dbReference type="PROSITE" id="PS50110"/>
    </source>
</evidence>
<dbReference type="PANTHER" id="PTHR44520:SF2">
    <property type="entry name" value="RESPONSE REGULATOR RCP1"/>
    <property type="match status" value="1"/>
</dbReference>
<evidence type="ECO:0000256" key="1">
    <source>
        <dbReference type="PROSITE-ProRule" id="PRU00169"/>
    </source>
</evidence>
<reference evidence="3" key="1">
    <citation type="submission" date="2020-09" db="EMBL/GenBank/DDBJ databases">
        <authorList>
            <person name="Kim M.K."/>
        </authorList>
    </citation>
    <scope>NUCLEOTIDE SEQUENCE</scope>
    <source>
        <strain evidence="3">BT702</strain>
    </source>
</reference>
<dbReference type="RefSeq" id="WP_190884871.1">
    <property type="nucleotide sequence ID" value="NZ_JACWZY010000001.1"/>
</dbReference>
<organism evidence="3 4">
    <name type="scientific">Spirosoma profusum</name>
    <dbReference type="NCBI Taxonomy" id="2771354"/>
    <lineage>
        <taxon>Bacteria</taxon>
        <taxon>Pseudomonadati</taxon>
        <taxon>Bacteroidota</taxon>
        <taxon>Cytophagia</taxon>
        <taxon>Cytophagales</taxon>
        <taxon>Cytophagaceae</taxon>
        <taxon>Spirosoma</taxon>
    </lineage>
</organism>
<protein>
    <submittedName>
        <fullName evidence="3">Response regulator</fullName>
    </submittedName>
</protein>
<dbReference type="CDD" id="cd17557">
    <property type="entry name" value="REC_Rcp-like"/>
    <property type="match status" value="1"/>
</dbReference>
<dbReference type="PANTHER" id="PTHR44520">
    <property type="entry name" value="RESPONSE REGULATOR RCP1-RELATED"/>
    <property type="match status" value="1"/>
</dbReference>
<proteinExistence type="predicted"/>
<dbReference type="SMART" id="SM00448">
    <property type="entry name" value="REC"/>
    <property type="match status" value="1"/>
</dbReference>
<accession>A0A926XSE6</accession>